<dbReference type="SUPFAM" id="SSF55909">
    <property type="entry name" value="Pentein"/>
    <property type="match status" value="1"/>
</dbReference>
<dbReference type="Pfam" id="PF19420">
    <property type="entry name" value="DDAH_eukar"/>
    <property type="match status" value="1"/>
</dbReference>
<name>A0ABW9RN99_9BACT</name>
<comment type="caution">
    <text evidence="4">The sequence shown here is derived from an EMBL/GenBank/DDBJ whole genome shotgun (WGS) entry which is preliminary data.</text>
</comment>
<protein>
    <recommendedName>
        <fullName evidence="2">arginine deiminase</fullName>
        <ecNumber evidence="2">3.5.3.6</ecNumber>
    </recommendedName>
</protein>
<evidence type="ECO:0000256" key="2">
    <source>
        <dbReference type="ARBA" id="ARBA00012171"/>
    </source>
</evidence>
<dbReference type="PANTHER" id="PTHR47271">
    <property type="entry name" value="ARGININE DEIMINASE"/>
    <property type="match status" value="1"/>
</dbReference>
<sequence length="292" mass="33179">MSQNTLRQFNETDRLKKVIIGRWEDYCSDQSYVEIVNEEQKKGLPDAKTLIPEFQTFKQTLEEHGVEVLIPQYVGKFVYDQLTPRDIGITIGKKFVVCNMVKKSRRYEVTGIFPFINTMHGDEPSILVPDHGILLEGGDIIVDKGHIFVGISQRTNEAGFDFLKQHFGRDFNVVPVYCRSLNDGENVLHLDCAFNPVGENHALIYVDGFREMPKEIKDHYHLIEISSEEQAELATNVISLDNTTVISRDHEMCSRVNQKMRDAGIEVIELPFNGAPATGGSFRCCTLPLVRE</sequence>
<proteinExistence type="predicted"/>
<evidence type="ECO:0000313" key="5">
    <source>
        <dbReference type="Proteomes" id="UP000798808"/>
    </source>
</evidence>
<keyword evidence="5" id="KW-1185">Reference proteome</keyword>
<organism evidence="4 5">
    <name type="scientific">Fulvivirga kasyanovii</name>
    <dbReference type="NCBI Taxonomy" id="396812"/>
    <lineage>
        <taxon>Bacteria</taxon>
        <taxon>Pseudomonadati</taxon>
        <taxon>Bacteroidota</taxon>
        <taxon>Cytophagia</taxon>
        <taxon>Cytophagales</taxon>
        <taxon>Fulvivirgaceae</taxon>
        <taxon>Fulvivirga</taxon>
    </lineage>
</organism>
<gene>
    <name evidence="4" type="ORF">E1163_06660</name>
</gene>
<comment type="catalytic activity">
    <reaction evidence="3">
        <text>L-arginine + H2O = L-citrulline + NH4(+)</text>
        <dbReference type="Rhea" id="RHEA:19597"/>
        <dbReference type="ChEBI" id="CHEBI:15377"/>
        <dbReference type="ChEBI" id="CHEBI:28938"/>
        <dbReference type="ChEBI" id="CHEBI:32682"/>
        <dbReference type="ChEBI" id="CHEBI:57743"/>
        <dbReference type="EC" id="3.5.3.6"/>
    </reaction>
</comment>
<dbReference type="RefSeq" id="WP_155170662.1">
    <property type="nucleotide sequence ID" value="NZ_BAAAFL010000003.1"/>
</dbReference>
<comment type="pathway">
    <text evidence="1">Amino-acid degradation; L-arginine degradation via ADI pathway; carbamoyl phosphate from L-arginine: step 1/2.</text>
</comment>
<dbReference type="Gene3D" id="3.75.10.10">
    <property type="entry name" value="L-arginine/glycine Amidinotransferase, Chain A"/>
    <property type="match status" value="1"/>
</dbReference>
<dbReference type="EC" id="3.5.3.6" evidence="2"/>
<evidence type="ECO:0000256" key="3">
    <source>
        <dbReference type="ARBA" id="ARBA00049429"/>
    </source>
</evidence>
<dbReference type="Proteomes" id="UP000798808">
    <property type="component" value="Unassembled WGS sequence"/>
</dbReference>
<reference evidence="4 5" key="1">
    <citation type="submission" date="2019-02" db="EMBL/GenBank/DDBJ databases">
        <authorList>
            <person name="Goldberg S.R."/>
            <person name="Haltli B.A."/>
            <person name="Correa H."/>
            <person name="Russell K.G."/>
        </authorList>
    </citation>
    <scope>NUCLEOTIDE SEQUENCE [LARGE SCALE GENOMIC DNA]</scope>
    <source>
        <strain evidence="4 5">JCM 16186</strain>
    </source>
</reference>
<dbReference type="EMBL" id="SMLW01000435">
    <property type="protein sequence ID" value="MTI24620.1"/>
    <property type="molecule type" value="Genomic_DNA"/>
</dbReference>
<dbReference type="PANTHER" id="PTHR47271:SF2">
    <property type="entry name" value="ARGININE DEIMINASE"/>
    <property type="match status" value="1"/>
</dbReference>
<evidence type="ECO:0000256" key="1">
    <source>
        <dbReference type="ARBA" id="ARBA00005213"/>
    </source>
</evidence>
<accession>A0ABW9RN99</accession>
<evidence type="ECO:0000313" key="4">
    <source>
        <dbReference type="EMBL" id="MTI24620.1"/>
    </source>
</evidence>